<dbReference type="SMART" id="SM00028">
    <property type="entry name" value="TPR"/>
    <property type="match status" value="1"/>
</dbReference>
<name>A0A533QF11_9BACT</name>
<feature type="transmembrane region" description="Helical" evidence="2">
    <location>
        <begin position="154"/>
        <end position="175"/>
    </location>
</feature>
<dbReference type="Gene3D" id="1.25.40.10">
    <property type="entry name" value="Tetratricopeptide repeat domain"/>
    <property type="match status" value="1"/>
</dbReference>
<dbReference type="Proteomes" id="UP000319783">
    <property type="component" value="Unassembled WGS sequence"/>
</dbReference>
<evidence type="ECO:0000313" key="4">
    <source>
        <dbReference type="Proteomes" id="UP000319783"/>
    </source>
</evidence>
<gene>
    <name evidence="3" type="ORF">JETT_0363</name>
</gene>
<dbReference type="SUPFAM" id="SSF48452">
    <property type="entry name" value="TPR-like"/>
    <property type="match status" value="1"/>
</dbReference>
<comment type="caution">
    <text evidence="3">The sequence shown here is derived from an EMBL/GenBank/DDBJ whole genome shotgun (WGS) entry which is preliminary data.</text>
</comment>
<dbReference type="PROSITE" id="PS50005">
    <property type="entry name" value="TPR"/>
    <property type="match status" value="1"/>
</dbReference>
<evidence type="ECO:0000313" key="3">
    <source>
        <dbReference type="EMBL" id="TLD43358.1"/>
    </source>
</evidence>
<evidence type="ECO:0000256" key="1">
    <source>
        <dbReference type="PROSITE-ProRule" id="PRU00339"/>
    </source>
</evidence>
<organism evidence="3 4">
    <name type="scientific">Candidatus Jettenia ecosi</name>
    <dbReference type="NCBI Taxonomy" id="2494326"/>
    <lineage>
        <taxon>Bacteria</taxon>
        <taxon>Pseudomonadati</taxon>
        <taxon>Planctomycetota</taxon>
        <taxon>Candidatus Brocadiia</taxon>
        <taxon>Candidatus Brocadiales</taxon>
        <taxon>Candidatus Brocadiaceae</taxon>
        <taxon>Candidatus Jettenia</taxon>
    </lineage>
</organism>
<evidence type="ECO:0000256" key="2">
    <source>
        <dbReference type="SAM" id="Phobius"/>
    </source>
</evidence>
<keyword evidence="2" id="KW-0812">Transmembrane</keyword>
<proteinExistence type="predicted"/>
<dbReference type="InterPro" id="IPR011990">
    <property type="entry name" value="TPR-like_helical_dom_sf"/>
</dbReference>
<dbReference type="EMBL" id="SULG01000004">
    <property type="protein sequence ID" value="TLD43358.1"/>
    <property type="molecule type" value="Genomic_DNA"/>
</dbReference>
<reference evidence="3 4" key="1">
    <citation type="submission" date="2019-04" db="EMBL/GenBank/DDBJ databases">
        <title>Genome of a novel bacterium Candidatus Jettenia ecosi reconstructed from metagenome of an anammox bioreactor.</title>
        <authorList>
            <person name="Mardanov A.V."/>
            <person name="Beletsky A.V."/>
            <person name="Ravin N.V."/>
            <person name="Botchkova E.A."/>
            <person name="Litti Y.V."/>
            <person name="Nozhevnikova A.N."/>
        </authorList>
    </citation>
    <scope>NUCLEOTIDE SEQUENCE [LARGE SCALE GENOMIC DNA]</scope>
    <source>
        <strain evidence="3">J2</strain>
    </source>
</reference>
<dbReference type="AlphaFoldDB" id="A0A533QF11"/>
<feature type="repeat" description="TPR" evidence="1">
    <location>
        <begin position="79"/>
        <end position="112"/>
    </location>
</feature>
<accession>A0A533QF11</accession>
<keyword evidence="2" id="KW-0472">Membrane</keyword>
<keyword evidence="1" id="KW-0802">TPR repeat</keyword>
<dbReference type="InterPro" id="IPR019734">
    <property type="entry name" value="TPR_rpt"/>
</dbReference>
<dbReference type="Pfam" id="PF00515">
    <property type="entry name" value="TPR_1"/>
    <property type="match status" value="1"/>
</dbReference>
<keyword evidence="2" id="KW-1133">Transmembrane helix</keyword>
<feature type="transmembrane region" description="Helical" evidence="2">
    <location>
        <begin position="182"/>
        <end position="203"/>
    </location>
</feature>
<protein>
    <submittedName>
        <fullName evidence="3">Uncharacterized protein</fullName>
    </submittedName>
</protein>
<sequence length="289" mass="33426">MKMRFIALFFLLISFFIYEELFASALSRDDAIKLFTDANENYQQAAKLIAAKNNQEADKKLHDAALQYEKILTNGFEHGQIYYNLGNTYYRQGALGKAIVNYRRAQRLLPRHADPDANLKLVKSAIEDKELVHETPVAIQRIFFWLFLLNQNELILTAVSLYAVLIVLILSFIILKYPWFKRIIISVTFGLCIVVVSLGIKIYREQGIHRGVIVVKKCQILYGPGKEYEPKFEIHDGAECVVEDEKDGWYRVYMYVGVKQDMESKAVMEEKASKELRRGWLQKGDVDII</sequence>